<keyword evidence="7 12" id="KW-1133">Transmembrane helix</keyword>
<proteinExistence type="inferred from homology"/>
<evidence type="ECO:0000256" key="9">
    <source>
        <dbReference type="ARBA" id="ARBA00023136"/>
    </source>
</evidence>
<evidence type="ECO:0000256" key="12">
    <source>
        <dbReference type="RuleBase" id="RU361115"/>
    </source>
</evidence>
<keyword evidence="4 12" id="KW-0808">Transferase</keyword>
<feature type="transmembrane region" description="Helical" evidence="12">
    <location>
        <begin position="222"/>
        <end position="240"/>
    </location>
</feature>
<evidence type="ECO:0000256" key="4">
    <source>
        <dbReference type="ARBA" id="ARBA00022679"/>
    </source>
</evidence>
<comment type="catalytic activity">
    <reaction evidence="11">
        <text>a very-long-chain acyl-CoA + malonyl-CoA + H(+) = a very-long-chain 3-oxoacyl-CoA + CO2 + CoA</text>
        <dbReference type="Rhea" id="RHEA:32727"/>
        <dbReference type="ChEBI" id="CHEBI:15378"/>
        <dbReference type="ChEBI" id="CHEBI:16526"/>
        <dbReference type="ChEBI" id="CHEBI:57287"/>
        <dbReference type="ChEBI" id="CHEBI:57384"/>
        <dbReference type="ChEBI" id="CHEBI:90725"/>
        <dbReference type="ChEBI" id="CHEBI:90736"/>
        <dbReference type="EC" id="2.3.1.199"/>
    </reaction>
</comment>
<accession>A0A7D8UXD3</accession>
<dbReference type="GO" id="GO:0030148">
    <property type="term" value="P:sphingolipid biosynthetic process"/>
    <property type="evidence" value="ECO:0007669"/>
    <property type="project" value="TreeGrafter"/>
</dbReference>
<comment type="subcellular location">
    <subcellularLocation>
        <location evidence="1">Membrane</location>
        <topology evidence="1">Multi-pass membrane protein</topology>
    </subcellularLocation>
</comment>
<dbReference type="Pfam" id="PF01151">
    <property type="entry name" value="ELO"/>
    <property type="match status" value="1"/>
</dbReference>
<feature type="transmembrane region" description="Helical" evidence="12">
    <location>
        <begin position="54"/>
        <end position="72"/>
    </location>
</feature>
<evidence type="ECO:0000313" key="14">
    <source>
        <dbReference type="EMBL" id="TVY51423.1"/>
    </source>
</evidence>
<comment type="catalytic activity">
    <reaction evidence="12">
        <text>an acyl-CoA + malonyl-CoA + H(+) = a 3-oxoacyl-CoA + CO2 + CoA</text>
        <dbReference type="Rhea" id="RHEA:50252"/>
        <dbReference type="ChEBI" id="CHEBI:15378"/>
        <dbReference type="ChEBI" id="CHEBI:16526"/>
        <dbReference type="ChEBI" id="CHEBI:57287"/>
        <dbReference type="ChEBI" id="CHEBI:57384"/>
        <dbReference type="ChEBI" id="CHEBI:58342"/>
        <dbReference type="ChEBI" id="CHEBI:90726"/>
    </reaction>
    <physiologicalReaction direction="left-to-right" evidence="12">
        <dbReference type="Rhea" id="RHEA:50253"/>
    </physiologicalReaction>
</comment>
<dbReference type="EMBL" id="QGMG01000823">
    <property type="protein sequence ID" value="TVY51423.1"/>
    <property type="molecule type" value="Genomic_DNA"/>
</dbReference>
<dbReference type="GO" id="GO:0019367">
    <property type="term" value="P:fatty acid elongation, saturated fatty acid"/>
    <property type="evidence" value="ECO:0007669"/>
    <property type="project" value="TreeGrafter"/>
</dbReference>
<protein>
    <recommendedName>
        <fullName evidence="12">Elongation of fatty acids protein</fullName>
        <ecNumber evidence="12">2.3.1.-</ecNumber>
    </recommendedName>
</protein>
<keyword evidence="5 12" id="KW-0812">Transmembrane</keyword>
<evidence type="ECO:0000256" key="13">
    <source>
        <dbReference type="SAM" id="MobiDB-lite"/>
    </source>
</evidence>
<organism evidence="14 15">
    <name type="scientific">Lachnellula cervina</name>
    <dbReference type="NCBI Taxonomy" id="1316786"/>
    <lineage>
        <taxon>Eukaryota</taxon>
        <taxon>Fungi</taxon>
        <taxon>Dikarya</taxon>
        <taxon>Ascomycota</taxon>
        <taxon>Pezizomycotina</taxon>
        <taxon>Leotiomycetes</taxon>
        <taxon>Helotiales</taxon>
        <taxon>Lachnaceae</taxon>
        <taxon>Lachnellula</taxon>
    </lineage>
</organism>
<dbReference type="GO" id="GO:0034625">
    <property type="term" value="P:fatty acid elongation, monounsaturated fatty acid"/>
    <property type="evidence" value="ECO:0007669"/>
    <property type="project" value="TreeGrafter"/>
</dbReference>
<dbReference type="OrthoDB" id="434092at2759"/>
<dbReference type="Proteomes" id="UP000481288">
    <property type="component" value="Unassembled WGS sequence"/>
</dbReference>
<reference evidence="14 15" key="1">
    <citation type="submission" date="2018-05" db="EMBL/GenBank/DDBJ databases">
        <title>Whole genome sequencing for identification of molecular markers to develop diagnostic detection tools for the regulated plant pathogen Lachnellula willkommii.</title>
        <authorList>
            <person name="Giroux E."/>
            <person name="Bilodeau G."/>
        </authorList>
    </citation>
    <scope>NUCLEOTIDE SEQUENCE [LARGE SCALE GENOMIC DNA]</scope>
    <source>
        <strain evidence="14 15">CBS 625.97</strain>
    </source>
</reference>
<comment type="similarity">
    <text evidence="2 12">Belongs to the ELO family.</text>
</comment>
<evidence type="ECO:0000256" key="1">
    <source>
        <dbReference type="ARBA" id="ARBA00004141"/>
    </source>
</evidence>
<sequence length="331" mass="38018">MTFLESLPIPSLDRPFGVHLWPLFSKAFELVAGYPADEFKFVAGETPMSTLRDTSIFVAVYYTIIFSGREWMRNREPFKLKSLFLIHNFVLTAVSAILLALFIEELLPTVVRKGIFYAICDHDGGWTQPLVVLYYMTYLTKYLELLDTVFLFLKKKPLTFLHCYHHGATAVLCYTQLIGHTSVSWVPITLNLLVHVVMYWYYFQSARGVRISWKEWVTRLQIIQFVIDLGFVYFASYTYFTSTYFTWMPHSGQCAGEEFAAFAGMIILSSYLVLFISFYLATYSKEGKPPTARKALRRMSQARALDPHSFDAKAMTTGAGTDDVLPRSRKA</sequence>
<dbReference type="GO" id="GO:0042761">
    <property type="term" value="P:very long-chain fatty acid biosynthetic process"/>
    <property type="evidence" value="ECO:0007669"/>
    <property type="project" value="TreeGrafter"/>
</dbReference>
<dbReference type="PANTHER" id="PTHR11157">
    <property type="entry name" value="FATTY ACID ACYL TRANSFERASE-RELATED"/>
    <property type="match status" value="1"/>
</dbReference>
<name>A0A7D8UXD3_9HELO</name>
<feature type="transmembrane region" description="Helical" evidence="12">
    <location>
        <begin position="184"/>
        <end position="202"/>
    </location>
</feature>
<evidence type="ECO:0000256" key="3">
    <source>
        <dbReference type="ARBA" id="ARBA00022516"/>
    </source>
</evidence>
<evidence type="ECO:0000256" key="2">
    <source>
        <dbReference type="ARBA" id="ARBA00007263"/>
    </source>
</evidence>
<feature type="region of interest" description="Disordered" evidence="13">
    <location>
        <begin position="303"/>
        <end position="331"/>
    </location>
</feature>
<keyword evidence="8 12" id="KW-0443">Lipid metabolism</keyword>
<keyword evidence="3 12" id="KW-0444">Lipid biosynthesis</keyword>
<keyword evidence="15" id="KW-1185">Reference proteome</keyword>
<keyword evidence="9 12" id="KW-0472">Membrane</keyword>
<feature type="transmembrane region" description="Helical" evidence="12">
    <location>
        <begin position="160"/>
        <end position="178"/>
    </location>
</feature>
<evidence type="ECO:0000256" key="6">
    <source>
        <dbReference type="ARBA" id="ARBA00022832"/>
    </source>
</evidence>
<gene>
    <name evidence="14" type="ORF">LCER1_G008356</name>
</gene>
<dbReference type="GO" id="GO:0009922">
    <property type="term" value="F:fatty acid elongase activity"/>
    <property type="evidence" value="ECO:0007669"/>
    <property type="project" value="UniProtKB-EC"/>
</dbReference>
<evidence type="ECO:0000256" key="7">
    <source>
        <dbReference type="ARBA" id="ARBA00022989"/>
    </source>
</evidence>
<dbReference type="EC" id="2.3.1.-" evidence="12"/>
<feature type="transmembrane region" description="Helical" evidence="12">
    <location>
        <begin position="260"/>
        <end position="281"/>
    </location>
</feature>
<dbReference type="InterPro" id="IPR002076">
    <property type="entry name" value="ELO_fam"/>
</dbReference>
<feature type="transmembrane region" description="Helical" evidence="12">
    <location>
        <begin position="84"/>
        <end position="103"/>
    </location>
</feature>
<evidence type="ECO:0000313" key="15">
    <source>
        <dbReference type="Proteomes" id="UP000481288"/>
    </source>
</evidence>
<dbReference type="GO" id="GO:0005789">
    <property type="term" value="C:endoplasmic reticulum membrane"/>
    <property type="evidence" value="ECO:0007669"/>
    <property type="project" value="TreeGrafter"/>
</dbReference>
<dbReference type="AlphaFoldDB" id="A0A7D8UXD3"/>
<feature type="transmembrane region" description="Helical" evidence="12">
    <location>
        <begin position="132"/>
        <end position="153"/>
    </location>
</feature>
<evidence type="ECO:0000256" key="10">
    <source>
        <dbReference type="ARBA" id="ARBA00023160"/>
    </source>
</evidence>
<keyword evidence="10 12" id="KW-0275">Fatty acid biosynthesis</keyword>
<keyword evidence="6 12" id="KW-0276">Fatty acid metabolism</keyword>
<evidence type="ECO:0000256" key="11">
    <source>
        <dbReference type="ARBA" id="ARBA00047375"/>
    </source>
</evidence>
<dbReference type="PANTHER" id="PTHR11157:SF134">
    <property type="entry name" value="ELONGATION OF FATTY ACIDS PROTEIN 1-RELATED"/>
    <property type="match status" value="1"/>
</dbReference>
<dbReference type="GO" id="GO:0034626">
    <property type="term" value="P:fatty acid elongation, polyunsaturated fatty acid"/>
    <property type="evidence" value="ECO:0007669"/>
    <property type="project" value="TreeGrafter"/>
</dbReference>
<comment type="caution">
    <text evidence="14">The sequence shown here is derived from an EMBL/GenBank/DDBJ whole genome shotgun (WGS) entry which is preliminary data.</text>
</comment>
<evidence type="ECO:0000256" key="5">
    <source>
        <dbReference type="ARBA" id="ARBA00022692"/>
    </source>
</evidence>
<evidence type="ECO:0000256" key="8">
    <source>
        <dbReference type="ARBA" id="ARBA00023098"/>
    </source>
</evidence>